<evidence type="ECO:0000313" key="4">
    <source>
        <dbReference type="Proteomes" id="UP000515490"/>
    </source>
</evidence>
<evidence type="ECO:0000256" key="1">
    <source>
        <dbReference type="SAM" id="MobiDB-lite"/>
    </source>
</evidence>
<dbReference type="Pfam" id="PF12673">
    <property type="entry name" value="SipL"/>
    <property type="match status" value="1"/>
</dbReference>
<proteinExistence type="predicted"/>
<evidence type="ECO:0000313" key="3">
    <source>
        <dbReference type="EMBL" id="QNF28462.1"/>
    </source>
</evidence>
<sequence>MKRNTGCGCNDNHSKQHGCPPGPSCDVAHSTSGECTVTEFPVVADEERTVVLTDITLQTIVKADIKLPTFAREIKSIRKNVSLTQCRAVPSFLDPSLTVKLWVEGIVHKNIQYVEDCNGWIKDYSVDVPFDCFIEVPLENPIFFPFGQFSRKSSVDEVRELSKDGHGADRCSFGTVTFEVFNEPIGCKLLFAAVNELDELSNFDNWGRFDRVTEKMEVLLALKLFQKQQNFTPPTIAPTTPPITGGATFAGSTIYDSIRNVMRR</sequence>
<dbReference type="NCBIfam" id="NF045794">
    <property type="entry name" value="CsxC_fam"/>
    <property type="match status" value="1"/>
</dbReference>
<dbReference type="EMBL" id="CP055263">
    <property type="protein sequence ID" value="QNF28462.1"/>
    <property type="molecule type" value="Genomic_DNA"/>
</dbReference>
<dbReference type="InterPro" id="IPR054845">
    <property type="entry name" value="Exosporium_prot_C"/>
</dbReference>
<evidence type="ECO:0000259" key="2">
    <source>
        <dbReference type="Pfam" id="PF12673"/>
    </source>
</evidence>
<dbReference type="Proteomes" id="UP000515490">
    <property type="component" value="Chromosome"/>
</dbReference>
<accession>A0ABX6S3Q8</accession>
<feature type="region of interest" description="Disordered" evidence="1">
    <location>
        <begin position="1"/>
        <end position="22"/>
    </location>
</feature>
<keyword evidence="4" id="KW-1185">Reference proteome</keyword>
<name>A0ABX6S3Q8_9BACI</name>
<dbReference type="InterPro" id="IPR024300">
    <property type="entry name" value="SipL_SPOCS_dom"/>
</dbReference>
<organism evidence="3 4">
    <name type="scientific">Metabacillus elymi</name>
    <dbReference type="NCBI Taxonomy" id="2745198"/>
    <lineage>
        <taxon>Bacteria</taxon>
        <taxon>Bacillati</taxon>
        <taxon>Bacillota</taxon>
        <taxon>Bacilli</taxon>
        <taxon>Bacillales</taxon>
        <taxon>Bacillaceae</taxon>
        <taxon>Metabacillus</taxon>
    </lineage>
</organism>
<gene>
    <name evidence="3" type="ORF">HUW50_13845</name>
</gene>
<reference evidence="3 4" key="1">
    <citation type="submission" date="2020-06" db="EMBL/GenBank/DDBJ databases">
        <title>Metabacillus dokdonensis sp. nov., isolated from the rhizosphere of Elymus tsukushiensis, a plant native to the Dokdo Islands, Republic of Korea.</title>
        <authorList>
            <person name="Lee S.Y."/>
            <person name="Hwang Y.J."/>
            <person name="Son J.S."/>
            <person name="Ghim S.Y."/>
        </authorList>
    </citation>
    <scope>NUCLEOTIDE SEQUENCE [LARGE SCALE GENOMIC DNA]</scope>
    <source>
        <strain evidence="3 4">KUDC1714</strain>
    </source>
</reference>
<protein>
    <recommendedName>
        <fullName evidence="2">SipL SPOCS domain-containing protein</fullName>
    </recommendedName>
</protein>
<dbReference type="RefSeq" id="WP_185652909.1">
    <property type="nucleotide sequence ID" value="NZ_CP055263.1"/>
</dbReference>
<feature type="domain" description="SipL SPOCS" evidence="2">
    <location>
        <begin position="73"/>
        <end position="137"/>
    </location>
</feature>